<sequence>MDTKRVHRYIRLTKASGRRRLRNEPFNLVDSFVDSIETSELAVGVGETMLDTLEVTIYLAQKMEKNGSLTYRWTQVKHLLVSHTRPQLCTMRWEKRCQHKGMIEGYTRGYIPWVALFVLEASKVASLIAVFKFFFRSSSWCGCGIVAVGTGRARRGGIRMHGVADAATAQDTPASLVELGNIGVSFKATDTKLVERVENALGECGMKLTTPPTRTGTKELGAGREFGSERRAYLFRNRRGDYQYDGSGLRKS</sequence>
<dbReference type="VEuPathDB" id="FungiDB:BD410DRAFT_796757"/>
<gene>
    <name evidence="2" type="ORF">BD410DRAFT_796757</name>
</gene>
<evidence type="ECO:0000313" key="3">
    <source>
        <dbReference type="Proteomes" id="UP000294933"/>
    </source>
</evidence>
<evidence type="ECO:0000313" key="2">
    <source>
        <dbReference type="EMBL" id="TDL15021.1"/>
    </source>
</evidence>
<reference evidence="2 3" key="1">
    <citation type="submission" date="2018-06" db="EMBL/GenBank/DDBJ databases">
        <title>A transcriptomic atlas of mushroom development highlights an independent origin of complex multicellularity.</title>
        <authorList>
            <consortium name="DOE Joint Genome Institute"/>
            <person name="Krizsan K."/>
            <person name="Almasi E."/>
            <person name="Merenyi Z."/>
            <person name="Sahu N."/>
            <person name="Viragh M."/>
            <person name="Koszo T."/>
            <person name="Mondo S."/>
            <person name="Kiss B."/>
            <person name="Balint B."/>
            <person name="Kues U."/>
            <person name="Barry K."/>
            <person name="Hegedus J.C."/>
            <person name="Henrissat B."/>
            <person name="Johnson J."/>
            <person name="Lipzen A."/>
            <person name="Ohm R."/>
            <person name="Nagy I."/>
            <person name="Pangilinan J."/>
            <person name="Yan J."/>
            <person name="Xiong Y."/>
            <person name="Grigoriev I.V."/>
            <person name="Hibbett D.S."/>
            <person name="Nagy L.G."/>
        </authorList>
    </citation>
    <scope>NUCLEOTIDE SEQUENCE [LARGE SCALE GENOMIC DNA]</scope>
    <source>
        <strain evidence="2 3">SZMC22713</strain>
    </source>
</reference>
<evidence type="ECO:0000256" key="1">
    <source>
        <dbReference type="SAM" id="Phobius"/>
    </source>
</evidence>
<proteinExistence type="predicted"/>
<accession>A0A4Y7PJ43</accession>
<dbReference type="EMBL" id="ML170294">
    <property type="protein sequence ID" value="TDL15021.1"/>
    <property type="molecule type" value="Genomic_DNA"/>
</dbReference>
<keyword evidence="3" id="KW-1185">Reference proteome</keyword>
<dbReference type="Proteomes" id="UP000294933">
    <property type="component" value="Unassembled WGS sequence"/>
</dbReference>
<keyword evidence="1" id="KW-0812">Transmembrane</keyword>
<dbReference type="AlphaFoldDB" id="A0A4Y7PJ43"/>
<keyword evidence="1" id="KW-0472">Membrane</keyword>
<keyword evidence="1" id="KW-1133">Transmembrane helix</keyword>
<protein>
    <submittedName>
        <fullName evidence="2">Uncharacterized protein</fullName>
    </submittedName>
</protein>
<feature type="transmembrane region" description="Helical" evidence="1">
    <location>
        <begin position="110"/>
        <end position="135"/>
    </location>
</feature>
<organism evidence="2 3">
    <name type="scientific">Rickenella mellea</name>
    <dbReference type="NCBI Taxonomy" id="50990"/>
    <lineage>
        <taxon>Eukaryota</taxon>
        <taxon>Fungi</taxon>
        <taxon>Dikarya</taxon>
        <taxon>Basidiomycota</taxon>
        <taxon>Agaricomycotina</taxon>
        <taxon>Agaricomycetes</taxon>
        <taxon>Hymenochaetales</taxon>
        <taxon>Rickenellaceae</taxon>
        <taxon>Rickenella</taxon>
    </lineage>
</organism>
<name>A0A4Y7PJ43_9AGAM</name>